<dbReference type="InterPro" id="IPR001638">
    <property type="entry name" value="Solute-binding_3/MltF_N"/>
</dbReference>
<evidence type="ECO:0000256" key="1">
    <source>
        <dbReference type="ARBA" id="ARBA00010333"/>
    </source>
</evidence>
<dbReference type="Proteomes" id="UP001156682">
    <property type="component" value="Unassembled WGS sequence"/>
</dbReference>
<evidence type="ECO:0000313" key="5">
    <source>
        <dbReference type="Proteomes" id="UP001156682"/>
    </source>
</evidence>
<keyword evidence="5" id="KW-1185">Reference proteome</keyword>
<sequence>MKQQEKHSFSLTKPLLILVYSLVFFLLGSSFIPVSAFAMSAREKNIKEAGKLRVCIWPDYFSITYKNKKTGELEGIDIDLSRAFASDLGVELEYVATHFGVFMQDIQADRCDLAMFGVGITEARKAHIDYTEPYLSSGMYGVASKANPYLDSWEAMDQTGVVVVVQKGTYMEGVMRGRLKNAELMAVIKNSQREIEVRSGRADVFIADYPYGQKMLQVYDWAKLLTPEEATTHIQYAYAIKKDQPEWLERVNTFVQAIKTDGRLEKYAKENNLLPIALTEP</sequence>
<dbReference type="Gene3D" id="3.40.190.10">
    <property type="entry name" value="Periplasmic binding protein-like II"/>
    <property type="match status" value="2"/>
</dbReference>
<dbReference type="SUPFAM" id="SSF53850">
    <property type="entry name" value="Periplasmic binding protein-like II"/>
    <property type="match status" value="1"/>
</dbReference>
<dbReference type="SMART" id="SM00062">
    <property type="entry name" value="PBPb"/>
    <property type="match status" value="1"/>
</dbReference>
<protein>
    <submittedName>
        <fullName evidence="4">Cyclohexadienyl dehydratase</fullName>
    </submittedName>
</protein>
<organism evidence="4 5">
    <name type="scientific">Marinospirillum insulare</name>
    <dbReference type="NCBI Taxonomy" id="217169"/>
    <lineage>
        <taxon>Bacteria</taxon>
        <taxon>Pseudomonadati</taxon>
        <taxon>Pseudomonadota</taxon>
        <taxon>Gammaproteobacteria</taxon>
        <taxon>Oceanospirillales</taxon>
        <taxon>Oceanospirillaceae</taxon>
        <taxon>Marinospirillum</taxon>
    </lineage>
</organism>
<gene>
    <name evidence="4" type="primary">pheC</name>
    <name evidence="4" type="ORF">GCM10007878_14060</name>
</gene>
<evidence type="ECO:0000256" key="2">
    <source>
        <dbReference type="ARBA" id="ARBA00022729"/>
    </source>
</evidence>
<comment type="caution">
    <text evidence="4">The sequence shown here is derived from an EMBL/GenBank/DDBJ whole genome shotgun (WGS) entry which is preliminary data.</text>
</comment>
<dbReference type="EMBL" id="BSOR01000023">
    <property type="protein sequence ID" value="GLR63968.1"/>
    <property type="molecule type" value="Genomic_DNA"/>
</dbReference>
<keyword evidence="2" id="KW-0732">Signal</keyword>
<proteinExistence type="inferred from homology"/>
<evidence type="ECO:0000313" key="4">
    <source>
        <dbReference type="EMBL" id="GLR63968.1"/>
    </source>
</evidence>
<dbReference type="CDD" id="cd13530">
    <property type="entry name" value="PBP2_peptides_like"/>
    <property type="match status" value="1"/>
</dbReference>
<dbReference type="Pfam" id="PF00497">
    <property type="entry name" value="SBP_bac_3"/>
    <property type="match status" value="1"/>
</dbReference>
<evidence type="ECO:0000259" key="3">
    <source>
        <dbReference type="SMART" id="SM00062"/>
    </source>
</evidence>
<dbReference type="RefSeq" id="WP_051610427.1">
    <property type="nucleotide sequence ID" value="NZ_BSOR01000023.1"/>
</dbReference>
<feature type="domain" description="Solute-binding protein family 3/N-terminal" evidence="3">
    <location>
        <begin position="51"/>
        <end position="271"/>
    </location>
</feature>
<dbReference type="PANTHER" id="PTHR35936:SF17">
    <property type="entry name" value="ARGININE-BINDING EXTRACELLULAR PROTEIN ARTP"/>
    <property type="match status" value="1"/>
</dbReference>
<dbReference type="PANTHER" id="PTHR35936">
    <property type="entry name" value="MEMBRANE-BOUND LYTIC MUREIN TRANSGLYCOSYLASE F"/>
    <property type="match status" value="1"/>
</dbReference>
<reference evidence="5" key="1">
    <citation type="journal article" date="2019" name="Int. J. Syst. Evol. Microbiol.">
        <title>The Global Catalogue of Microorganisms (GCM) 10K type strain sequencing project: providing services to taxonomists for standard genome sequencing and annotation.</title>
        <authorList>
            <consortium name="The Broad Institute Genomics Platform"/>
            <consortium name="The Broad Institute Genome Sequencing Center for Infectious Disease"/>
            <person name="Wu L."/>
            <person name="Ma J."/>
        </authorList>
    </citation>
    <scope>NUCLEOTIDE SEQUENCE [LARGE SCALE GENOMIC DNA]</scope>
    <source>
        <strain evidence="5">NBRC 100033</strain>
    </source>
</reference>
<name>A0ABQ5ZXA4_9GAMM</name>
<comment type="similarity">
    <text evidence="1">Belongs to the bacterial solute-binding protein 3 family.</text>
</comment>
<accession>A0ABQ5ZXA4</accession>